<dbReference type="RefSeq" id="WP_201653688.1">
    <property type="nucleotide sequence ID" value="NZ_CP068047.1"/>
</dbReference>
<evidence type="ECO:0000313" key="1">
    <source>
        <dbReference type="EMBL" id="QQR34975.1"/>
    </source>
</evidence>
<reference evidence="1 2" key="1">
    <citation type="submission" date="2021-01" db="EMBL/GenBank/DDBJ databases">
        <title>Genome seq and assembly of Devosia sp. G19.</title>
        <authorList>
            <person name="Chhetri G."/>
        </authorList>
    </citation>
    <scope>NUCLEOTIDE SEQUENCE [LARGE SCALE GENOMIC DNA]</scope>
    <source>
        <strain evidence="1 2">G19</strain>
    </source>
</reference>
<keyword evidence="2" id="KW-1185">Reference proteome</keyword>
<protein>
    <submittedName>
        <fullName evidence="1">Uncharacterized protein</fullName>
    </submittedName>
</protein>
<organism evidence="1 2">
    <name type="scientific">Devosia oryziradicis</name>
    <dbReference type="NCBI Taxonomy" id="2801335"/>
    <lineage>
        <taxon>Bacteria</taxon>
        <taxon>Pseudomonadati</taxon>
        <taxon>Pseudomonadota</taxon>
        <taxon>Alphaproteobacteria</taxon>
        <taxon>Hyphomicrobiales</taxon>
        <taxon>Devosiaceae</taxon>
        <taxon>Devosia</taxon>
    </lineage>
</organism>
<accession>A0ABX7BX13</accession>
<dbReference type="Proteomes" id="UP000595460">
    <property type="component" value="Chromosome"/>
</dbReference>
<gene>
    <name evidence="1" type="ORF">JI749_11350</name>
</gene>
<dbReference type="EMBL" id="CP068047">
    <property type="protein sequence ID" value="QQR34975.1"/>
    <property type="molecule type" value="Genomic_DNA"/>
</dbReference>
<sequence length="116" mass="12201">MAKIDQIPVTIVTESKRLLALDADTVLLRLPANSGHGHADGASCVACAMRTDVRALLFDLLEQAKQGLRPAFRRVVVDASAVPDPAVVIAALQGKLPAQALRDHTVARLFVLAGAA</sequence>
<name>A0ABX7BX13_9HYPH</name>
<proteinExistence type="predicted"/>
<evidence type="ECO:0000313" key="2">
    <source>
        <dbReference type="Proteomes" id="UP000595460"/>
    </source>
</evidence>